<gene>
    <name evidence="1" type="ORF">GUJ93_ZPchr0004g38459</name>
</gene>
<evidence type="ECO:0000313" key="1">
    <source>
        <dbReference type="EMBL" id="KAG8066176.1"/>
    </source>
</evidence>
<dbReference type="Proteomes" id="UP000729402">
    <property type="component" value="Unassembled WGS sequence"/>
</dbReference>
<accession>A0A8J5S245</accession>
<reference evidence="1" key="1">
    <citation type="journal article" date="2021" name="bioRxiv">
        <title>Whole Genome Assembly and Annotation of Northern Wild Rice, Zizania palustris L., Supports a Whole Genome Duplication in the Zizania Genus.</title>
        <authorList>
            <person name="Haas M."/>
            <person name="Kono T."/>
            <person name="Macchietto M."/>
            <person name="Millas R."/>
            <person name="McGilp L."/>
            <person name="Shao M."/>
            <person name="Duquette J."/>
            <person name="Hirsch C.N."/>
            <person name="Kimball J."/>
        </authorList>
    </citation>
    <scope>NUCLEOTIDE SEQUENCE</scope>
    <source>
        <tissue evidence="1">Fresh leaf tissue</tissue>
    </source>
</reference>
<comment type="caution">
    <text evidence="1">The sequence shown here is derived from an EMBL/GenBank/DDBJ whole genome shotgun (WGS) entry which is preliminary data.</text>
</comment>
<organism evidence="1 2">
    <name type="scientific">Zizania palustris</name>
    <name type="common">Northern wild rice</name>
    <dbReference type="NCBI Taxonomy" id="103762"/>
    <lineage>
        <taxon>Eukaryota</taxon>
        <taxon>Viridiplantae</taxon>
        <taxon>Streptophyta</taxon>
        <taxon>Embryophyta</taxon>
        <taxon>Tracheophyta</taxon>
        <taxon>Spermatophyta</taxon>
        <taxon>Magnoliopsida</taxon>
        <taxon>Liliopsida</taxon>
        <taxon>Poales</taxon>
        <taxon>Poaceae</taxon>
        <taxon>BOP clade</taxon>
        <taxon>Oryzoideae</taxon>
        <taxon>Oryzeae</taxon>
        <taxon>Zizaniinae</taxon>
        <taxon>Zizania</taxon>
    </lineage>
</organism>
<dbReference type="EMBL" id="JAAALK010000285">
    <property type="protein sequence ID" value="KAG8066176.1"/>
    <property type="molecule type" value="Genomic_DNA"/>
</dbReference>
<proteinExistence type="predicted"/>
<name>A0A8J5S245_ZIZPA</name>
<protein>
    <submittedName>
        <fullName evidence="1">Uncharacterized protein</fullName>
    </submittedName>
</protein>
<evidence type="ECO:0000313" key="2">
    <source>
        <dbReference type="Proteomes" id="UP000729402"/>
    </source>
</evidence>
<sequence>MKVVKHPLPTLKPPGIKFLLVKRTSIEELPCRHAFIFFKTKDDLHMIMWMEVDKHSHGTDISRRCSRAKHQKKRARCSQGQTCRLTPRFSIAEIPLKHQEPASHPWLHPVLRPSAHGDPAEASLSSLLSTNIHTGSNTAPWQNQNWRCLLPKAECCGREPGSLPHLEIAKQGDVHLTSVHFEWIKYYKGFLVSGKGMPSSAALLRQILSWIVGTWELDSFLANVLAIPSIQIGKSLVATLLDLLLMWWAKAV</sequence>
<keyword evidence="2" id="KW-1185">Reference proteome</keyword>
<dbReference type="AlphaFoldDB" id="A0A8J5S245"/>
<reference evidence="1" key="2">
    <citation type="submission" date="2021-02" db="EMBL/GenBank/DDBJ databases">
        <authorList>
            <person name="Kimball J.A."/>
            <person name="Haas M.W."/>
            <person name="Macchietto M."/>
            <person name="Kono T."/>
            <person name="Duquette J."/>
            <person name="Shao M."/>
        </authorList>
    </citation>
    <scope>NUCLEOTIDE SEQUENCE</scope>
    <source>
        <tissue evidence="1">Fresh leaf tissue</tissue>
    </source>
</reference>